<sequence length="205" mass="23058">MGIDQNPFPNAQVNMVNVNFPRPDQPRQRLDLCGSAKAAAERRAREIPEDPKARGKDKLYPEVAKVPEIKVSSKEEPPKALCYAVDANVRCEDIDLPDSSQNRSMWISVGEGKSRDMACVLRPRPADESGVPTFKVPNTKAGQWYRSICPKLPPVPLCKREGLKEYATTCKEKLEWANKRAAEDEKLYGDDEGNVDNEYIEELPE</sequence>
<name>A0AAD4ZQP7_PRUDU</name>
<feature type="region of interest" description="Disordered" evidence="1">
    <location>
        <begin position="35"/>
        <end position="59"/>
    </location>
</feature>
<gene>
    <name evidence="2" type="ORF">L3X38_005342</name>
</gene>
<reference evidence="2 3" key="1">
    <citation type="journal article" date="2022" name="G3 (Bethesda)">
        <title>Whole-genome sequence and methylome profiling of the almond [Prunus dulcis (Mill.) D.A. Webb] cultivar 'Nonpareil'.</title>
        <authorList>
            <person name="D'Amico-Willman K.M."/>
            <person name="Ouma W.Z."/>
            <person name="Meulia T."/>
            <person name="Sideli G.M."/>
            <person name="Gradziel T.M."/>
            <person name="Fresnedo-Ramirez J."/>
        </authorList>
    </citation>
    <scope>NUCLEOTIDE SEQUENCE [LARGE SCALE GENOMIC DNA]</scope>
    <source>
        <strain evidence="2">Clone GOH B32 T37-40</strain>
    </source>
</reference>
<organism evidence="2 3">
    <name type="scientific">Prunus dulcis</name>
    <name type="common">Almond</name>
    <name type="synonym">Amygdalus dulcis</name>
    <dbReference type="NCBI Taxonomy" id="3755"/>
    <lineage>
        <taxon>Eukaryota</taxon>
        <taxon>Viridiplantae</taxon>
        <taxon>Streptophyta</taxon>
        <taxon>Embryophyta</taxon>
        <taxon>Tracheophyta</taxon>
        <taxon>Spermatophyta</taxon>
        <taxon>Magnoliopsida</taxon>
        <taxon>eudicotyledons</taxon>
        <taxon>Gunneridae</taxon>
        <taxon>Pentapetalae</taxon>
        <taxon>rosids</taxon>
        <taxon>fabids</taxon>
        <taxon>Rosales</taxon>
        <taxon>Rosaceae</taxon>
        <taxon>Amygdaloideae</taxon>
        <taxon>Amygdaleae</taxon>
        <taxon>Prunus</taxon>
    </lineage>
</organism>
<accession>A0AAD4ZQP7</accession>
<comment type="caution">
    <text evidence="2">The sequence shown here is derived from an EMBL/GenBank/DDBJ whole genome shotgun (WGS) entry which is preliminary data.</text>
</comment>
<dbReference type="AlphaFoldDB" id="A0AAD4ZQP7"/>
<feature type="compositionally biased region" description="Acidic residues" evidence="1">
    <location>
        <begin position="190"/>
        <end position="205"/>
    </location>
</feature>
<evidence type="ECO:0000313" key="2">
    <source>
        <dbReference type="EMBL" id="KAI5352451.1"/>
    </source>
</evidence>
<keyword evidence="3" id="KW-1185">Reference proteome</keyword>
<dbReference type="Proteomes" id="UP001054821">
    <property type="component" value="Chromosome 1"/>
</dbReference>
<feature type="compositionally biased region" description="Basic and acidic residues" evidence="1">
    <location>
        <begin position="39"/>
        <end position="59"/>
    </location>
</feature>
<evidence type="ECO:0000313" key="3">
    <source>
        <dbReference type="Proteomes" id="UP001054821"/>
    </source>
</evidence>
<dbReference type="EMBL" id="JAJFAZ020000001">
    <property type="protein sequence ID" value="KAI5352451.1"/>
    <property type="molecule type" value="Genomic_DNA"/>
</dbReference>
<evidence type="ECO:0000256" key="1">
    <source>
        <dbReference type="SAM" id="MobiDB-lite"/>
    </source>
</evidence>
<proteinExistence type="predicted"/>
<protein>
    <submittedName>
        <fullName evidence="2">Uncharacterized protein</fullName>
    </submittedName>
</protein>
<feature type="region of interest" description="Disordered" evidence="1">
    <location>
        <begin position="181"/>
        <end position="205"/>
    </location>
</feature>